<protein>
    <submittedName>
        <fullName evidence="1">Uncharacterized protein</fullName>
    </submittedName>
</protein>
<organism evidence="1 2">
    <name type="scientific">Roseofilum reptotaenium AO1-A</name>
    <dbReference type="NCBI Taxonomy" id="1925591"/>
    <lineage>
        <taxon>Bacteria</taxon>
        <taxon>Bacillati</taxon>
        <taxon>Cyanobacteriota</taxon>
        <taxon>Cyanophyceae</taxon>
        <taxon>Desertifilales</taxon>
        <taxon>Desertifilaceae</taxon>
        <taxon>Roseofilum</taxon>
    </lineage>
</organism>
<comment type="caution">
    <text evidence="1">The sequence shown here is derived from an EMBL/GenBank/DDBJ whole genome shotgun (WGS) entry which is preliminary data.</text>
</comment>
<accession>A0A1L9QRD0</accession>
<sequence length="137" mass="16025">MEIMKVTGTKADKITFITYRARQQEEIMTQSFINDNGIGHQTQEALRHQIRPIVEHFLKTDEGFEGLECDRALNEVSDVFFRNGNDQELQQMTDEIMTQKVRRILGTNMLFRLLSDLTPEEIQEFDAALLDLRKGRY</sequence>
<name>A0A1L9QRD0_9CYAN</name>
<dbReference type="AlphaFoldDB" id="A0A1L9QRD0"/>
<evidence type="ECO:0000313" key="1">
    <source>
        <dbReference type="EMBL" id="OJJ25255.1"/>
    </source>
</evidence>
<evidence type="ECO:0000313" key="2">
    <source>
        <dbReference type="Proteomes" id="UP000183940"/>
    </source>
</evidence>
<keyword evidence="2" id="KW-1185">Reference proteome</keyword>
<reference evidence="1" key="1">
    <citation type="submission" date="2016-10" db="EMBL/GenBank/DDBJ databases">
        <title>CRISPR-Cas defence system in Roseofilum reptotaenium: evidence of a bacteriophage-cyanobacterium arms race in the coral black band disease.</title>
        <authorList>
            <person name="Buerger P."/>
            <person name="Wood-Charlson E.M."/>
            <person name="Weynberg K.D."/>
            <person name="Willis B."/>
            <person name="Van Oppen M.J."/>
        </authorList>
    </citation>
    <scope>NUCLEOTIDE SEQUENCE [LARGE SCALE GENOMIC DNA]</scope>
    <source>
        <strain evidence="1">AO1-A</strain>
    </source>
</reference>
<dbReference type="STRING" id="1925591.BI308_12275"/>
<proteinExistence type="predicted"/>
<dbReference type="EMBL" id="MLAW01000019">
    <property type="protein sequence ID" value="OJJ25255.1"/>
    <property type="molecule type" value="Genomic_DNA"/>
</dbReference>
<gene>
    <name evidence="1" type="ORF">BI308_12275</name>
</gene>
<dbReference type="Proteomes" id="UP000183940">
    <property type="component" value="Unassembled WGS sequence"/>
</dbReference>